<name>A0A140G6G8_9CAUD</name>
<keyword evidence="1" id="KW-0255">Endonuclease</keyword>
<dbReference type="GeneID" id="29124795"/>
<keyword evidence="1" id="KW-0540">Nuclease</keyword>
<dbReference type="EMBL" id="KU647626">
    <property type="protein sequence ID" value="AMM44253.1"/>
    <property type="molecule type" value="Genomic_DNA"/>
</dbReference>
<dbReference type="Gene3D" id="3.40.960.10">
    <property type="entry name" value="VSR Endonuclease"/>
    <property type="match status" value="1"/>
</dbReference>
<protein>
    <submittedName>
        <fullName evidence="1">HNH endonuclease</fullName>
    </submittedName>
</protein>
<gene>
    <name evidence="1" type="primary">83</name>
    <name evidence="1" type="ORF">KELLEZIO_83</name>
</gene>
<evidence type="ECO:0000313" key="1">
    <source>
        <dbReference type="EMBL" id="AMM44253.1"/>
    </source>
</evidence>
<keyword evidence="2" id="KW-1185">Reference proteome</keyword>
<proteinExistence type="predicted"/>
<dbReference type="GO" id="GO:0004519">
    <property type="term" value="F:endonuclease activity"/>
    <property type="evidence" value="ECO:0007669"/>
    <property type="project" value="UniProtKB-KW"/>
</dbReference>
<dbReference type="SUPFAM" id="SSF52980">
    <property type="entry name" value="Restriction endonuclease-like"/>
    <property type="match status" value="1"/>
</dbReference>
<accession>A0A140G6G8</accession>
<sequence>MADRTVPEQCMAHLLEGAGIPYSEQEKVSGHKIDFVAHFPSRDLLIDVNGDRWHHWRKIVDCDRIKLDRVIATHNRPFAVWWSRLHKDPAAVLAAILHMGFGEQDPDFLPWWDWAVDVDSLTSENATWIRDLLAVGKELTYS</sequence>
<dbReference type="InterPro" id="IPR011335">
    <property type="entry name" value="Restrct_endonuc-II-like"/>
</dbReference>
<dbReference type="KEGG" id="vg:29124795"/>
<evidence type="ECO:0000313" key="2">
    <source>
        <dbReference type="Proteomes" id="UP000201386"/>
    </source>
</evidence>
<reference evidence="1 2" key="1">
    <citation type="submission" date="2016-02" db="EMBL/GenBank/DDBJ databases">
        <authorList>
            <person name="Lynch K.C."/>
            <person name="Doan M."/>
            <person name="Paisley J.T."/>
            <person name="Allen K.G."/>
            <person name="Gaffney B.L."/>
            <person name="Rinehart C.A."/>
            <person name="King R.A."/>
            <person name="Staples A."/>
            <person name="Bowman C.A."/>
            <person name="Russell D.A."/>
            <person name="Pope W.H."/>
            <person name="Jacobs-Sera D."/>
            <person name="Hendrix R.W."/>
            <person name="Hatfull G.F."/>
        </authorList>
    </citation>
    <scope>NUCLEOTIDE SEQUENCE [LARGE SCALE GENOMIC DNA]</scope>
</reference>
<keyword evidence="1" id="KW-0378">Hydrolase</keyword>
<dbReference type="RefSeq" id="YP_009301340.1">
    <property type="nucleotide sequence ID" value="NC_031231.1"/>
</dbReference>
<organism evidence="1 2">
    <name type="scientific">Arthrobacter phage KellEzio</name>
    <dbReference type="NCBI Taxonomy" id="1796995"/>
    <lineage>
        <taxon>Viruses</taxon>
        <taxon>Duplodnaviria</taxon>
        <taxon>Heunggongvirae</taxon>
        <taxon>Uroviricota</taxon>
        <taxon>Caudoviricetes</taxon>
        <taxon>Kelleziovirus</taxon>
        <taxon>Kelleziovirus kellezzio</taxon>
    </lineage>
</organism>
<dbReference type="Proteomes" id="UP000201386">
    <property type="component" value="Segment"/>
</dbReference>